<dbReference type="Proteomes" id="UP000316270">
    <property type="component" value="Chromosome 11"/>
</dbReference>
<dbReference type="AlphaFoldDB" id="A0A517LF51"/>
<evidence type="ECO:0000313" key="2">
    <source>
        <dbReference type="Proteomes" id="UP000316270"/>
    </source>
</evidence>
<feature type="non-terminal residue" evidence="1">
    <location>
        <position position="90"/>
    </location>
</feature>
<protein>
    <submittedName>
        <fullName evidence="1">Uncharacterized protein</fullName>
    </submittedName>
</protein>
<evidence type="ECO:0000313" key="1">
    <source>
        <dbReference type="EMBL" id="QDS74263.1"/>
    </source>
</evidence>
<gene>
    <name evidence="1" type="ORF">FKW77_003191</name>
</gene>
<organism evidence="1 2">
    <name type="scientific">Venturia effusa</name>
    <dbReference type="NCBI Taxonomy" id="50376"/>
    <lineage>
        <taxon>Eukaryota</taxon>
        <taxon>Fungi</taxon>
        <taxon>Dikarya</taxon>
        <taxon>Ascomycota</taxon>
        <taxon>Pezizomycotina</taxon>
        <taxon>Dothideomycetes</taxon>
        <taxon>Pleosporomycetidae</taxon>
        <taxon>Venturiales</taxon>
        <taxon>Venturiaceae</taxon>
        <taxon>Venturia</taxon>
    </lineage>
</organism>
<proteinExistence type="predicted"/>
<name>A0A517LF51_9PEZI</name>
<sequence length="90" mass="10327">MECVCCACLLGAEAKDGDVELAIDMIVRFIQEMEERWIVKPRDEGDLRRAPVHRSKRGNQGGYFVFQRARGAWSSSVQHFTSRSWSYLST</sequence>
<dbReference type="EMBL" id="CP042195">
    <property type="protein sequence ID" value="QDS74263.1"/>
    <property type="molecule type" value="Genomic_DNA"/>
</dbReference>
<accession>A0A517LF51</accession>
<keyword evidence="2" id="KW-1185">Reference proteome</keyword>
<reference evidence="1 2" key="1">
    <citation type="submission" date="2019-07" db="EMBL/GenBank/DDBJ databases">
        <title>Finished genome of Venturia effusa.</title>
        <authorList>
            <person name="Young C.A."/>
            <person name="Cox M.P."/>
            <person name="Ganley A.R.D."/>
            <person name="David W.J."/>
        </authorList>
    </citation>
    <scope>NUCLEOTIDE SEQUENCE [LARGE SCALE GENOMIC DNA]</scope>
    <source>
        <strain evidence="2">albino</strain>
    </source>
</reference>